<evidence type="ECO:0000313" key="1">
    <source>
        <dbReference type="EMBL" id="CAI5735125.1"/>
    </source>
</evidence>
<dbReference type="AlphaFoldDB" id="A0AAV0UDX6"/>
<proteinExistence type="predicted"/>
<protein>
    <submittedName>
        <fullName evidence="1">Uncharacterized protein</fullName>
    </submittedName>
</protein>
<reference evidence="1" key="1">
    <citation type="submission" date="2022-12" db="EMBL/GenBank/DDBJ databases">
        <authorList>
            <person name="Webb A."/>
        </authorList>
    </citation>
    <scope>NUCLEOTIDE SEQUENCE</scope>
    <source>
        <strain evidence="1">Pf2</strain>
    </source>
</reference>
<comment type="caution">
    <text evidence="1">The sequence shown here is derived from an EMBL/GenBank/DDBJ whole genome shotgun (WGS) entry which is preliminary data.</text>
</comment>
<dbReference type="Proteomes" id="UP001159659">
    <property type="component" value="Unassembled WGS sequence"/>
</dbReference>
<dbReference type="EMBL" id="CANTFK010000962">
    <property type="protein sequence ID" value="CAI5735125.1"/>
    <property type="molecule type" value="Genomic_DNA"/>
</dbReference>
<gene>
    <name evidence="1" type="ORF">PFR002_LOCUS7685</name>
</gene>
<name>A0AAV0UDX6_9STRA</name>
<sequence length="66" mass="7481">MADFRQDQLGFLSDNATSYVELLQQLDKAADTTIMDAEEKSSTKFIIKTQLVTCHEESQDGARKLR</sequence>
<organism evidence="1 2">
    <name type="scientific">Peronospora farinosa</name>
    <dbReference type="NCBI Taxonomy" id="134698"/>
    <lineage>
        <taxon>Eukaryota</taxon>
        <taxon>Sar</taxon>
        <taxon>Stramenopiles</taxon>
        <taxon>Oomycota</taxon>
        <taxon>Peronosporomycetes</taxon>
        <taxon>Peronosporales</taxon>
        <taxon>Peronosporaceae</taxon>
        <taxon>Peronospora</taxon>
    </lineage>
</organism>
<accession>A0AAV0UDX6</accession>
<evidence type="ECO:0000313" key="2">
    <source>
        <dbReference type="Proteomes" id="UP001159659"/>
    </source>
</evidence>